<reference evidence="2 3" key="1">
    <citation type="submission" date="2018-11" db="EMBL/GenBank/DDBJ databases">
        <title>Sequencing the genomes of 1000 actinobacteria strains.</title>
        <authorList>
            <person name="Klenk H.-P."/>
        </authorList>
    </citation>
    <scope>NUCLEOTIDE SEQUENCE [LARGE SCALE GENOMIC DNA]</scope>
    <source>
        <strain evidence="2 3">DSM 44348</strain>
    </source>
</reference>
<dbReference type="Pfam" id="PF12079">
    <property type="entry name" value="DUF3558"/>
    <property type="match status" value="1"/>
</dbReference>
<feature type="region of interest" description="Disordered" evidence="1">
    <location>
        <begin position="30"/>
        <end position="62"/>
    </location>
</feature>
<dbReference type="EMBL" id="RKHY01000001">
    <property type="protein sequence ID" value="ROS41884.1"/>
    <property type="molecule type" value="Genomic_DNA"/>
</dbReference>
<evidence type="ECO:0000256" key="1">
    <source>
        <dbReference type="SAM" id="MobiDB-lite"/>
    </source>
</evidence>
<accession>A0A3N2GZ05</accession>
<name>A0A3N2GZ05_9PSEU</name>
<proteinExistence type="predicted"/>
<keyword evidence="3" id="KW-1185">Reference proteome</keyword>
<dbReference type="InterPro" id="IPR024520">
    <property type="entry name" value="DUF3558"/>
</dbReference>
<dbReference type="AlphaFoldDB" id="A0A3N2GZ05"/>
<gene>
    <name evidence="2" type="ORF">EDD35_4257</name>
</gene>
<organism evidence="2 3">
    <name type="scientific">Amycolatopsis thermoflava</name>
    <dbReference type="NCBI Taxonomy" id="84480"/>
    <lineage>
        <taxon>Bacteria</taxon>
        <taxon>Bacillati</taxon>
        <taxon>Actinomycetota</taxon>
        <taxon>Actinomycetes</taxon>
        <taxon>Pseudonocardiales</taxon>
        <taxon>Pseudonocardiaceae</taxon>
        <taxon>Amycolatopsis</taxon>
        <taxon>Amycolatopsis methanolica group</taxon>
    </lineage>
</organism>
<sequence length="200" mass="20758">MREVKISVTATIGAALLVLTSCSDSGGSGIGTSFSPTSPGRPTQPTSTATADQAPPVPTPLDATAFIADPCNSLTSAQTAELTISNEGRHTENACSWKFGPNLEWVVQAFYTVNDKGLQNTYDQNAAGWFKNGYFEPTSVSGYPAVYSNVTDARPQGTCDLVVGLDDRTILDVSVTGKPGEDNCGAASTVAGKIIETIGS</sequence>
<comment type="caution">
    <text evidence="2">The sequence shown here is derived from an EMBL/GenBank/DDBJ whole genome shotgun (WGS) entry which is preliminary data.</text>
</comment>
<evidence type="ECO:0000313" key="3">
    <source>
        <dbReference type="Proteomes" id="UP000274843"/>
    </source>
</evidence>
<dbReference type="Proteomes" id="UP000274843">
    <property type="component" value="Unassembled WGS sequence"/>
</dbReference>
<feature type="compositionally biased region" description="Polar residues" evidence="1">
    <location>
        <begin position="30"/>
        <end position="51"/>
    </location>
</feature>
<evidence type="ECO:0000313" key="2">
    <source>
        <dbReference type="EMBL" id="ROS41884.1"/>
    </source>
</evidence>
<dbReference type="PROSITE" id="PS51257">
    <property type="entry name" value="PROKAR_LIPOPROTEIN"/>
    <property type="match status" value="1"/>
</dbReference>
<protein>
    <submittedName>
        <fullName evidence="2">Uncharacterized protein DUF3558</fullName>
    </submittedName>
</protein>